<feature type="domain" description="Carboxymuconolactone decarboxylase-like" evidence="1">
    <location>
        <begin position="52"/>
        <end position="109"/>
    </location>
</feature>
<sequence length="172" mass="18117">MSRIHAISLETAADTSRPVLEGVKKKIGFLPNVFTTLAKAPVALETYVQASAILGKTSLSAQEKEAVYLATSQVNGCDYCLAAHTLFAGKAGLSAQDIVAARQGELNAYAALARQLTESRGHLSDEQITAARTAGIDDVKIIEVIALVAVQSLTNYLNNAALTDIDFPAIDA</sequence>
<dbReference type="InterPro" id="IPR004675">
    <property type="entry name" value="AhpD_core"/>
</dbReference>
<dbReference type="AlphaFoldDB" id="A0A0A6D7A2"/>
<dbReference type="Gene3D" id="1.20.1290.10">
    <property type="entry name" value="AhpD-like"/>
    <property type="match status" value="1"/>
</dbReference>
<dbReference type="PATRIC" id="fig|587753.9.peg.2469"/>
<dbReference type="InterPro" id="IPR029032">
    <property type="entry name" value="AhpD-like"/>
</dbReference>
<dbReference type="PANTHER" id="PTHR35446:SF3">
    <property type="entry name" value="CMD DOMAIN-CONTAINING PROTEIN"/>
    <property type="match status" value="1"/>
</dbReference>
<dbReference type="NCBIfam" id="TIGR00778">
    <property type="entry name" value="ahpD_dom"/>
    <property type="match status" value="1"/>
</dbReference>
<evidence type="ECO:0000313" key="3">
    <source>
        <dbReference type="Proteomes" id="UP000030564"/>
    </source>
</evidence>
<keyword evidence="2" id="KW-0575">Peroxidase</keyword>
<dbReference type="GO" id="GO:0051920">
    <property type="term" value="F:peroxiredoxin activity"/>
    <property type="evidence" value="ECO:0007669"/>
    <property type="project" value="InterPro"/>
</dbReference>
<keyword evidence="2" id="KW-0560">Oxidoreductase</keyword>
<accession>A0A0A6D7A2</accession>
<gene>
    <name evidence="2" type="ORF">NZ35_19195</name>
</gene>
<evidence type="ECO:0000313" key="2">
    <source>
        <dbReference type="EMBL" id="KHA71658.1"/>
    </source>
</evidence>
<reference evidence="2 3" key="1">
    <citation type="submission" date="2014-10" db="EMBL/GenBank/DDBJ databases">
        <title>Draft genome sequence of Pseudomonas chlororaphis EA105.</title>
        <authorList>
            <person name="McCully L.M."/>
            <person name="Bitzer A.S."/>
            <person name="Spence C."/>
            <person name="Bais H."/>
            <person name="Silby M.W."/>
        </authorList>
    </citation>
    <scope>NUCLEOTIDE SEQUENCE [LARGE SCALE GENOMIC DNA]</scope>
    <source>
        <strain evidence="2 3">EA105</strain>
    </source>
</reference>
<dbReference type="OrthoDB" id="9808310at2"/>
<name>A0A0A6D7A2_9PSED</name>
<organism evidence="2 3">
    <name type="scientific">Pseudomonas chlororaphis</name>
    <dbReference type="NCBI Taxonomy" id="587753"/>
    <lineage>
        <taxon>Bacteria</taxon>
        <taxon>Pseudomonadati</taxon>
        <taxon>Pseudomonadota</taxon>
        <taxon>Gammaproteobacteria</taxon>
        <taxon>Pseudomonadales</taxon>
        <taxon>Pseudomonadaceae</taxon>
        <taxon>Pseudomonas</taxon>
    </lineage>
</organism>
<dbReference type="InterPro" id="IPR003779">
    <property type="entry name" value="CMD-like"/>
</dbReference>
<dbReference type="Proteomes" id="UP000030564">
    <property type="component" value="Unassembled WGS sequence"/>
</dbReference>
<dbReference type="EMBL" id="JSFK01000020">
    <property type="protein sequence ID" value="KHA71658.1"/>
    <property type="molecule type" value="Genomic_DNA"/>
</dbReference>
<evidence type="ECO:0000259" key="1">
    <source>
        <dbReference type="Pfam" id="PF02627"/>
    </source>
</evidence>
<comment type="caution">
    <text evidence="2">The sequence shown here is derived from an EMBL/GenBank/DDBJ whole genome shotgun (WGS) entry which is preliminary data.</text>
</comment>
<protein>
    <submittedName>
        <fullName evidence="2">Alkylhydroperoxidase</fullName>
    </submittedName>
</protein>
<dbReference type="SUPFAM" id="SSF69118">
    <property type="entry name" value="AhpD-like"/>
    <property type="match status" value="1"/>
</dbReference>
<dbReference type="Pfam" id="PF02627">
    <property type="entry name" value="CMD"/>
    <property type="match status" value="1"/>
</dbReference>
<proteinExistence type="predicted"/>
<dbReference type="PANTHER" id="PTHR35446">
    <property type="entry name" value="SI:CH211-175M2.5"/>
    <property type="match status" value="1"/>
</dbReference>